<sequence length="76" mass="8835">MKYVVWGMVIFLLIIHQDNWLWENDSLVFGFFPIGLLYHAGISLAAAFTWYLATIFAWPIDEEEEKEIIKQEGAGQ</sequence>
<dbReference type="AlphaFoldDB" id="A0A518CPA7"/>
<protein>
    <recommendedName>
        <fullName evidence="4">DUF3311 domain-containing protein</fullName>
    </recommendedName>
</protein>
<keyword evidence="1" id="KW-0812">Transmembrane</keyword>
<dbReference type="EMBL" id="CP036281">
    <property type="protein sequence ID" value="QDU81034.1"/>
    <property type="molecule type" value="Genomic_DNA"/>
</dbReference>
<dbReference type="Proteomes" id="UP000317178">
    <property type="component" value="Chromosome"/>
</dbReference>
<keyword evidence="3" id="KW-1185">Reference proteome</keyword>
<reference evidence="2 3" key="1">
    <citation type="submission" date="2019-02" db="EMBL/GenBank/DDBJ databases">
        <title>Deep-cultivation of Planctomycetes and their phenomic and genomic characterization uncovers novel biology.</title>
        <authorList>
            <person name="Wiegand S."/>
            <person name="Jogler M."/>
            <person name="Boedeker C."/>
            <person name="Pinto D."/>
            <person name="Vollmers J."/>
            <person name="Rivas-Marin E."/>
            <person name="Kohn T."/>
            <person name="Peeters S.H."/>
            <person name="Heuer A."/>
            <person name="Rast P."/>
            <person name="Oberbeckmann S."/>
            <person name="Bunk B."/>
            <person name="Jeske O."/>
            <person name="Meyerdierks A."/>
            <person name="Storesund J.E."/>
            <person name="Kallscheuer N."/>
            <person name="Luecker S."/>
            <person name="Lage O.M."/>
            <person name="Pohl T."/>
            <person name="Merkel B.J."/>
            <person name="Hornburger P."/>
            <person name="Mueller R.-W."/>
            <person name="Bruemmer F."/>
            <person name="Labrenz M."/>
            <person name="Spormann A.M."/>
            <person name="Op den Camp H."/>
            <person name="Overmann J."/>
            <person name="Amann R."/>
            <person name="Jetten M.S.M."/>
            <person name="Mascher T."/>
            <person name="Medema M.H."/>
            <person name="Devos D.P."/>
            <person name="Kaster A.-K."/>
            <person name="Ovreas L."/>
            <person name="Rohde M."/>
            <person name="Galperin M.Y."/>
            <person name="Jogler C."/>
        </authorList>
    </citation>
    <scope>NUCLEOTIDE SEQUENCE [LARGE SCALE GENOMIC DNA]</scope>
    <source>
        <strain evidence="2 3">Pla110</strain>
    </source>
</reference>
<keyword evidence="1" id="KW-1133">Transmembrane helix</keyword>
<feature type="transmembrane region" description="Helical" evidence="1">
    <location>
        <begin position="27"/>
        <end position="53"/>
    </location>
</feature>
<keyword evidence="1" id="KW-0472">Membrane</keyword>
<organism evidence="2 3">
    <name type="scientific">Polystyrenella longa</name>
    <dbReference type="NCBI Taxonomy" id="2528007"/>
    <lineage>
        <taxon>Bacteria</taxon>
        <taxon>Pseudomonadati</taxon>
        <taxon>Planctomycetota</taxon>
        <taxon>Planctomycetia</taxon>
        <taxon>Planctomycetales</taxon>
        <taxon>Planctomycetaceae</taxon>
        <taxon>Polystyrenella</taxon>
    </lineage>
</organism>
<evidence type="ECO:0000313" key="3">
    <source>
        <dbReference type="Proteomes" id="UP000317178"/>
    </source>
</evidence>
<accession>A0A518CPA7</accession>
<gene>
    <name evidence="2" type="ORF">Pla110_27710</name>
</gene>
<dbReference type="Pfam" id="PF11755">
    <property type="entry name" value="DUF3311"/>
    <property type="match status" value="1"/>
</dbReference>
<evidence type="ECO:0000256" key="1">
    <source>
        <dbReference type="SAM" id="Phobius"/>
    </source>
</evidence>
<evidence type="ECO:0000313" key="2">
    <source>
        <dbReference type="EMBL" id="QDU81034.1"/>
    </source>
</evidence>
<dbReference type="RefSeq" id="WP_144996257.1">
    <property type="nucleotide sequence ID" value="NZ_CP036281.1"/>
</dbReference>
<dbReference type="InterPro" id="IPR021741">
    <property type="entry name" value="DUF3311"/>
</dbReference>
<name>A0A518CPA7_9PLAN</name>
<proteinExistence type="predicted"/>
<evidence type="ECO:0008006" key="4">
    <source>
        <dbReference type="Google" id="ProtNLM"/>
    </source>
</evidence>
<dbReference type="OrthoDB" id="283209at2"/>
<dbReference type="KEGG" id="plon:Pla110_27710"/>